<organism evidence="18 19">
    <name type="scientific">Candidatus Korarchaeum cryptofilum</name>
    <dbReference type="NCBI Taxonomy" id="498846"/>
    <lineage>
        <taxon>Archaea</taxon>
        <taxon>Thermoproteota</taxon>
        <taxon>Candidatus Korarchaeia</taxon>
        <taxon>Candidatus Korarchaeales</taxon>
        <taxon>Candidatus Korarchaeaceae</taxon>
        <taxon>Candidatus Korarchaeum</taxon>
    </lineage>
</organism>
<dbReference type="GO" id="GO:0003677">
    <property type="term" value="F:DNA binding"/>
    <property type="evidence" value="ECO:0007669"/>
    <property type="project" value="UniProtKB-UniRule"/>
</dbReference>
<dbReference type="NCBIfam" id="NF003103">
    <property type="entry name" value="PRK04023.1"/>
    <property type="match status" value="1"/>
</dbReference>
<keyword evidence="8 14" id="KW-0269">Exonuclease</keyword>
<comment type="function">
    <text evidence="12 14">Possesses two activities: a DNA synthesis (polymerase) and an exonucleolytic activity that degrades single-stranded DNA in the 3'- to 5'-direction. Has a template-primer preference which is characteristic of a replicative DNA polymerase.</text>
</comment>
<dbReference type="PIRSF" id="PIRSF016275">
    <property type="entry name" value="PolC_DP2"/>
    <property type="match status" value="1"/>
</dbReference>
<dbReference type="NCBIfam" id="TIGR00354">
    <property type="entry name" value="polC"/>
    <property type="match status" value="1"/>
</dbReference>
<keyword evidence="7 14" id="KW-0378">Hydrolase</keyword>
<evidence type="ECO:0000259" key="15">
    <source>
        <dbReference type="Pfam" id="PF03833"/>
    </source>
</evidence>
<evidence type="ECO:0000256" key="9">
    <source>
        <dbReference type="ARBA" id="ARBA00022932"/>
    </source>
</evidence>
<evidence type="ECO:0000313" key="18">
    <source>
        <dbReference type="EMBL" id="RSN70034.1"/>
    </source>
</evidence>
<feature type="domain" description="DNA polymerase II large subunit DP2 central" evidence="16">
    <location>
        <begin position="285"/>
        <end position="644"/>
    </location>
</feature>
<comment type="similarity">
    <text evidence="1 14">Belongs to the archaeal DNA polymerase II family.</text>
</comment>
<dbReference type="Pfam" id="PF24846">
    <property type="entry name" value="PolC_DP2_cat"/>
    <property type="match status" value="1"/>
</dbReference>
<keyword evidence="3 14" id="KW-0808">Transferase</keyword>
<dbReference type="AlphaFoldDB" id="A0A429G8F6"/>
<comment type="catalytic activity">
    <reaction evidence="13 14">
        <text>DNA(n) + a 2'-deoxyribonucleoside 5'-triphosphate = DNA(n+1) + diphosphate</text>
        <dbReference type="Rhea" id="RHEA:22508"/>
        <dbReference type="Rhea" id="RHEA-COMP:17339"/>
        <dbReference type="Rhea" id="RHEA-COMP:17340"/>
        <dbReference type="ChEBI" id="CHEBI:33019"/>
        <dbReference type="ChEBI" id="CHEBI:61560"/>
        <dbReference type="ChEBI" id="CHEBI:173112"/>
        <dbReference type="EC" id="2.7.7.7"/>
    </reaction>
</comment>
<name>A0A429G8F6_9CREN</name>
<evidence type="ECO:0000256" key="5">
    <source>
        <dbReference type="ARBA" id="ARBA00022705"/>
    </source>
</evidence>
<dbReference type="EMBL" id="RCOR01000014">
    <property type="protein sequence ID" value="RSN70034.1"/>
    <property type="molecule type" value="Genomic_DNA"/>
</dbReference>
<dbReference type="InterPro" id="IPR056172">
    <property type="entry name" value="PolC_DP2_cat_dom"/>
</dbReference>
<evidence type="ECO:0000259" key="16">
    <source>
        <dbReference type="Pfam" id="PF24844"/>
    </source>
</evidence>
<evidence type="ECO:0000256" key="1">
    <source>
        <dbReference type="ARBA" id="ARBA00011053"/>
    </source>
</evidence>
<dbReference type="Proteomes" id="UP000278149">
    <property type="component" value="Unassembled WGS sequence"/>
</dbReference>
<accession>A0A429G8F6</accession>
<dbReference type="Pfam" id="PF24844">
    <property type="entry name" value="PolC_DP2_central"/>
    <property type="match status" value="1"/>
</dbReference>
<evidence type="ECO:0000256" key="14">
    <source>
        <dbReference type="HAMAP-Rule" id="MF_00324"/>
    </source>
</evidence>
<comment type="catalytic activity">
    <reaction evidence="14">
        <text>Exonucleolytic cleavage in the 3'- to 5'-direction to yield nucleoside 5'-phosphates.</text>
        <dbReference type="EC" id="3.1.11.1"/>
    </reaction>
</comment>
<evidence type="ECO:0000256" key="3">
    <source>
        <dbReference type="ARBA" id="ARBA00022679"/>
    </source>
</evidence>
<keyword evidence="5 14" id="KW-0235">DNA replication</keyword>
<sequence length="1115" mass="125804">MDYFDTLRKGMDELLSVARRARSLGLDPSNDIEISLANELHERIAALFGIPELGERVKYWLDATGSKLETAFRVIGEIVPGDYLKISYERRAELALRVGMAIITDATVSAPIEGISKVEVKKQGGTYLSVYYNGPIRTAGGTEGAISVLMADYIRQRLGIDRYRPTQEEIERYVEEVSLYKRIAHLQYNSEPNEVRIAVSNLPVEITGPPTEKEEVSSFRNLPRVETNRVRGGAVLVINDCIIQKAKKLKKIIDQIKKIGFDDSCWGWIEGKKEEEREEEAGGCPVIEPSYKYLKDAVMGRPVLSHPSRIGGFRLRYGRARNTGLASIGMNPATMYLLDSFIAVGTQVRIERPGKSAVVMPVDSIEGPTVRLRDGSVIRVDDPDEAMRIMDQVEEIIHLGDVLIGYGEFLENNHPLLPSAWVEEWWEALVRRKGLRAVRGFEDALRVSRELDVPLHPRFTYYWEHITSEELLKLAGAIRNSERAEIDLNEDIKRILELLGVPHRVQNGKIVLDEEDWKALSYIASKLPESLELPRYATIKVLNQYLDVKVMPKGPTKIGMRVGRPEKAKPRKMKPPVNLLFPVGNLKGSSRSLDLAYEKGSVNVEVALRLCRKCGSRTTLFRCPNCGSPTYKISFCPICGKQVNGKCQDHPNAEPVPYRSVKLNIREEVDRALRKLGESPGILERVKGVKGLTSGSKIPEPIEKGILRAKHGLSVFKDGTVRFDAVNAVLTHFKPEEIGVSVEKLRELGYLEDVEGKYLEREDQLLELKVQDIIIPRAAAKYLLSIANYIDELLVKFYGLEPFYNLRDESDLIGQLVLTISPHTFVANLARIIGFTNADVIFAHPFLHAAKRRNVDGDEDSIMLALDALINFSREFLPSSPGGREDAPLLLVTKVDPKYIDDEVYNMEVSELPPEFYEATYKFEDPSKLKGIIETVGSRIEAGDLYPKIVGSIETSRMDLGPLQTTYRKLETMSDKMEAHFSLERKIRAVDEKDALSRALTSHFLRDIIGNLRKFGQQEFRCSECNAKYRRPPISGRCPRCGGNIVLTVHKGTVLKYLKPTLELIRRYGMEGYLSQRVKLIEGEISSLFKEEKINSADLSRFLCDERKVKLVDFL</sequence>
<dbReference type="PANTHER" id="PTHR42210:SF1">
    <property type="entry name" value="DNA POLYMERASE II LARGE SUBUNIT"/>
    <property type="match status" value="1"/>
</dbReference>
<protein>
    <recommendedName>
        <fullName evidence="14">DNA polymerase II large subunit</fullName>
        <shortName evidence="14">Pol II</shortName>
        <ecNumber evidence="14">2.7.7.7</ecNumber>
    </recommendedName>
    <alternativeName>
        <fullName evidence="14">Exodeoxyribonuclease large subunit</fullName>
        <ecNumber evidence="14">3.1.11.1</ecNumber>
    </alternativeName>
</protein>
<keyword evidence="4 14" id="KW-0548">Nucleotidyltransferase</keyword>
<evidence type="ECO:0000256" key="13">
    <source>
        <dbReference type="ARBA" id="ARBA00049244"/>
    </source>
</evidence>
<feature type="domain" description="DNA polymerase II large subunit DP2 N-terminal" evidence="15">
    <location>
        <begin position="2"/>
        <end position="270"/>
    </location>
</feature>
<dbReference type="InterPro" id="IPR004475">
    <property type="entry name" value="PolC_DP2"/>
</dbReference>
<keyword evidence="9 14" id="KW-0239">DNA-directed DNA polymerase</keyword>
<feature type="domain" description="DNA polymerase II large subunit DP2 catalytic" evidence="17">
    <location>
        <begin position="684"/>
        <end position="976"/>
    </location>
</feature>
<dbReference type="EC" id="2.7.7.7" evidence="14"/>
<dbReference type="GO" id="GO:0006261">
    <property type="term" value="P:DNA-templated DNA replication"/>
    <property type="evidence" value="ECO:0007669"/>
    <property type="project" value="UniProtKB-UniRule"/>
</dbReference>
<evidence type="ECO:0000256" key="4">
    <source>
        <dbReference type="ARBA" id="ARBA00022695"/>
    </source>
</evidence>
<evidence type="ECO:0000256" key="10">
    <source>
        <dbReference type="ARBA" id="ARBA00023125"/>
    </source>
</evidence>
<dbReference type="InterPro" id="IPR056171">
    <property type="entry name" value="PolC_DP2_central_dom"/>
</dbReference>
<gene>
    <name evidence="14" type="primary">polC</name>
    <name evidence="18" type="ORF">D9Q81_01590</name>
</gene>
<dbReference type="InterPro" id="IPR016033">
    <property type="entry name" value="PolC_DP2_N"/>
</dbReference>
<comment type="caution">
    <text evidence="18">The sequence shown here is derived from an EMBL/GenBank/DDBJ whole genome shotgun (WGS) entry which is preliminary data.</text>
</comment>
<proteinExistence type="inferred from homology"/>
<evidence type="ECO:0000256" key="7">
    <source>
        <dbReference type="ARBA" id="ARBA00022801"/>
    </source>
</evidence>
<evidence type="ECO:0000256" key="8">
    <source>
        <dbReference type="ARBA" id="ARBA00022839"/>
    </source>
</evidence>
<dbReference type="GO" id="GO:0006308">
    <property type="term" value="P:DNA catabolic process"/>
    <property type="evidence" value="ECO:0007669"/>
    <property type="project" value="UniProtKB-UniRule"/>
</dbReference>
<dbReference type="EC" id="3.1.11.1" evidence="14"/>
<dbReference type="PANTHER" id="PTHR42210">
    <property type="entry name" value="DNA POLYMERASE II LARGE SUBUNIT"/>
    <property type="match status" value="1"/>
</dbReference>
<evidence type="ECO:0000256" key="12">
    <source>
        <dbReference type="ARBA" id="ARBA00025068"/>
    </source>
</evidence>
<keyword evidence="11 14" id="KW-0511">Multifunctional enzyme</keyword>
<evidence type="ECO:0000313" key="19">
    <source>
        <dbReference type="Proteomes" id="UP000278149"/>
    </source>
</evidence>
<evidence type="ECO:0000256" key="6">
    <source>
        <dbReference type="ARBA" id="ARBA00022722"/>
    </source>
</evidence>
<dbReference type="HAMAP" id="MF_00324">
    <property type="entry name" value="DNApol_II_L_arch"/>
    <property type="match status" value="1"/>
</dbReference>
<evidence type="ECO:0000256" key="2">
    <source>
        <dbReference type="ARBA" id="ARBA00011315"/>
    </source>
</evidence>
<evidence type="ECO:0000256" key="11">
    <source>
        <dbReference type="ARBA" id="ARBA00023268"/>
    </source>
</evidence>
<dbReference type="GO" id="GO:0008310">
    <property type="term" value="F:single-stranded DNA 3'-5' DNA exonuclease activity"/>
    <property type="evidence" value="ECO:0007669"/>
    <property type="project" value="UniProtKB-EC"/>
</dbReference>
<keyword evidence="6 14" id="KW-0540">Nuclease</keyword>
<dbReference type="RefSeq" id="WP_125740763.1">
    <property type="nucleotide sequence ID" value="NZ_RCOR01000014.1"/>
</dbReference>
<dbReference type="GO" id="GO:0003887">
    <property type="term" value="F:DNA-directed DNA polymerase activity"/>
    <property type="evidence" value="ECO:0007669"/>
    <property type="project" value="UniProtKB-UniRule"/>
</dbReference>
<dbReference type="Pfam" id="PF03833">
    <property type="entry name" value="PolC_DP2_N"/>
    <property type="match status" value="1"/>
</dbReference>
<reference evidence="18 19" key="1">
    <citation type="submission" date="2018-10" db="EMBL/GenBank/DDBJ databases">
        <title>Co-occurring genomic capacity for anaerobic methane metabolism and dissimilatory sulfite reduction discovered in the Korarchaeota.</title>
        <authorList>
            <person name="Mckay L.J."/>
            <person name="Dlakic M."/>
            <person name="Fields M.W."/>
            <person name="Delmont T.O."/>
            <person name="Eren A.M."/>
            <person name="Jay Z.J."/>
            <person name="Klingelsmith K.B."/>
            <person name="Rusch D.B."/>
            <person name="Inskeep W.P."/>
        </authorList>
    </citation>
    <scope>NUCLEOTIDE SEQUENCE [LARGE SCALE GENOMIC DNA]</scope>
    <source>
        <strain evidence="18 19">WS</strain>
    </source>
</reference>
<comment type="subunit">
    <text evidence="2 14">Heterodimer of a large subunit and a small subunit.</text>
</comment>
<evidence type="ECO:0000259" key="17">
    <source>
        <dbReference type="Pfam" id="PF24846"/>
    </source>
</evidence>
<keyword evidence="10 14" id="KW-0238">DNA-binding</keyword>